<evidence type="ECO:0000256" key="4">
    <source>
        <dbReference type="ARBA" id="ARBA00022801"/>
    </source>
</evidence>
<keyword evidence="4" id="KW-0378">Hydrolase</keyword>
<evidence type="ECO:0000256" key="1">
    <source>
        <dbReference type="ARBA" id="ARBA00001946"/>
    </source>
</evidence>
<evidence type="ECO:0000256" key="3">
    <source>
        <dbReference type="ARBA" id="ARBA00022723"/>
    </source>
</evidence>
<organism evidence="7">
    <name type="scientific">Brassica napus</name>
    <name type="common">Rape</name>
    <dbReference type="NCBI Taxonomy" id="3708"/>
    <lineage>
        <taxon>Eukaryota</taxon>
        <taxon>Viridiplantae</taxon>
        <taxon>Streptophyta</taxon>
        <taxon>Embryophyta</taxon>
        <taxon>Tracheophyta</taxon>
        <taxon>Spermatophyta</taxon>
        <taxon>Magnoliopsida</taxon>
        <taxon>eudicotyledons</taxon>
        <taxon>Gunneridae</taxon>
        <taxon>Pentapetalae</taxon>
        <taxon>rosids</taxon>
        <taxon>malvids</taxon>
        <taxon>Brassicales</taxon>
        <taxon>Brassicaceae</taxon>
        <taxon>Brassiceae</taxon>
        <taxon>Brassica</taxon>
    </lineage>
</organism>
<dbReference type="PANTHER" id="PTHR43200:SF18">
    <property type="entry name" value="3'(2'),5'-BISPHOSPHATE NUCLEOTIDASE"/>
    <property type="match status" value="1"/>
</dbReference>
<protein>
    <submittedName>
        <fullName evidence="7">(rape) hypothetical protein</fullName>
    </submittedName>
</protein>
<dbReference type="Gramene" id="CDX99176">
    <property type="protein sequence ID" value="CDX99176"/>
    <property type="gene ID" value="GSBRNA2T00107349001"/>
</dbReference>
<comment type="similarity">
    <text evidence="2">Belongs to the inositol monophosphatase superfamily.</text>
</comment>
<dbReference type="SUPFAM" id="SSF56655">
    <property type="entry name" value="Carbohydrate phosphatase"/>
    <property type="match status" value="1"/>
</dbReference>
<dbReference type="EMBL" id="HG994360">
    <property type="protein sequence ID" value="CAF2085731.1"/>
    <property type="molecule type" value="Genomic_DNA"/>
</dbReference>
<sequence>MIIIFFVGWLIQKVQKALLQSDVQSKSDKSPVTVADYGSQAVVSLLLQRELSSEPFSLDSADLRKDGSQDILERITKLVDDTLATEDILKPIDSTLSTDDILRAIDCGIKIFLPIRGGQQVRVSSRHRVSDHRFPHHHALMR</sequence>
<accession>A0A816SMR3</accession>
<dbReference type="Proteomes" id="UP001295469">
    <property type="component" value="Chromosome A06"/>
</dbReference>
<dbReference type="PANTHER" id="PTHR43200">
    <property type="entry name" value="PHOSPHATASE"/>
    <property type="match status" value="1"/>
</dbReference>
<dbReference type="AlphaFoldDB" id="A0A816SMR3"/>
<name>A0A816SMR3_BRANA</name>
<proteinExistence type="inferred from homology"/>
<dbReference type="GO" id="GO:0046872">
    <property type="term" value="F:metal ion binding"/>
    <property type="evidence" value="ECO:0007669"/>
    <property type="project" value="UniProtKB-KW"/>
</dbReference>
<evidence type="ECO:0000313" key="7">
    <source>
        <dbReference type="EMBL" id="CAF2085731.1"/>
    </source>
</evidence>
<gene>
    <name evidence="7" type="ORF">DARMORV10_A06P21670.1</name>
</gene>
<evidence type="ECO:0000256" key="2">
    <source>
        <dbReference type="ARBA" id="ARBA00009759"/>
    </source>
</evidence>
<evidence type="ECO:0000256" key="6">
    <source>
        <dbReference type="SAM" id="SignalP"/>
    </source>
</evidence>
<reference evidence="7" key="1">
    <citation type="submission" date="2021-01" db="EMBL/GenBank/DDBJ databases">
        <authorList>
            <consortium name="Genoscope - CEA"/>
            <person name="William W."/>
        </authorList>
    </citation>
    <scope>NUCLEOTIDE SEQUENCE</scope>
</reference>
<dbReference type="Gene3D" id="3.30.540.10">
    <property type="entry name" value="Fructose-1,6-Bisphosphatase, subunit A, domain 1"/>
    <property type="match status" value="1"/>
</dbReference>
<comment type="cofactor">
    <cofactor evidence="1">
        <name>Mg(2+)</name>
        <dbReference type="ChEBI" id="CHEBI:18420"/>
    </cofactor>
</comment>
<dbReference type="OMA" id="FVGWLIQ"/>
<keyword evidence="6" id="KW-0732">Signal</keyword>
<evidence type="ECO:0000256" key="5">
    <source>
        <dbReference type="ARBA" id="ARBA00022842"/>
    </source>
</evidence>
<keyword evidence="3" id="KW-0479">Metal-binding</keyword>
<feature type="chain" id="PRO_5032923151" evidence="6">
    <location>
        <begin position="17"/>
        <end position="142"/>
    </location>
</feature>
<feature type="signal peptide" evidence="6">
    <location>
        <begin position="1"/>
        <end position="16"/>
    </location>
</feature>
<keyword evidence="5" id="KW-0460">Magnesium</keyword>
<dbReference type="InterPro" id="IPR051090">
    <property type="entry name" value="Inositol_monoP_superfamily"/>
</dbReference>
<dbReference type="GO" id="GO:0016791">
    <property type="term" value="F:phosphatase activity"/>
    <property type="evidence" value="ECO:0007669"/>
    <property type="project" value="UniProtKB-ARBA"/>
</dbReference>